<evidence type="ECO:0000313" key="8">
    <source>
        <dbReference type="Proteomes" id="UP001634007"/>
    </source>
</evidence>
<dbReference type="PANTHER" id="PTHR11945:SF534">
    <property type="entry name" value="MYOCYTE-SPECIFIC ENHANCER FACTOR 2"/>
    <property type="match status" value="1"/>
</dbReference>
<dbReference type="Proteomes" id="UP001634007">
    <property type="component" value="Unassembled WGS sequence"/>
</dbReference>
<dbReference type="PROSITE" id="PS50066">
    <property type="entry name" value="MADS_BOX_2"/>
    <property type="match status" value="1"/>
</dbReference>
<dbReference type="InterPro" id="IPR036879">
    <property type="entry name" value="TF_MADSbox_sf"/>
</dbReference>
<keyword evidence="4" id="KW-0804">Transcription</keyword>
<name>A0ABD3LAT6_EUCGL</name>
<keyword evidence="2" id="KW-0805">Transcription regulation</keyword>
<evidence type="ECO:0000313" key="7">
    <source>
        <dbReference type="EMBL" id="KAL3748633.1"/>
    </source>
</evidence>
<dbReference type="GO" id="GO:0045893">
    <property type="term" value="P:positive regulation of DNA-templated transcription"/>
    <property type="evidence" value="ECO:0007669"/>
    <property type="project" value="UniProtKB-ARBA"/>
</dbReference>
<dbReference type="GO" id="GO:0003677">
    <property type="term" value="F:DNA binding"/>
    <property type="evidence" value="ECO:0007669"/>
    <property type="project" value="UniProtKB-KW"/>
</dbReference>
<dbReference type="EMBL" id="JBJKBG010000002">
    <property type="protein sequence ID" value="KAL3748633.1"/>
    <property type="molecule type" value="Genomic_DNA"/>
</dbReference>
<keyword evidence="3" id="KW-0238">DNA-binding</keyword>
<dbReference type="Pfam" id="PF00319">
    <property type="entry name" value="SRF-TF"/>
    <property type="match status" value="1"/>
</dbReference>
<accession>A0ABD3LAT6</accession>
<dbReference type="InterPro" id="IPR002100">
    <property type="entry name" value="TF_MADSbox"/>
</dbReference>
<proteinExistence type="predicted"/>
<reference evidence="7 8" key="1">
    <citation type="submission" date="2024-11" db="EMBL/GenBank/DDBJ databases">
        <title>Chromosome-level genome assembly of Eucalyptus globulus Labill. provides insights into its genome evolution.</title>
        <authorList>
            <person name="Li X."/>
        </authorList>
    </citation>
    <scope>NUCLEOTIDE SEQUENCE [LARGE SCALE GENOMIC DNA]</scope>
    <source>
        <strain evidence="7">CL2024</strain>
        <tissue evidence="7">Fresh tender leaves</tissue>
    </source>
</reference>
<sequence length="277" mass="29982">MTTIIADLKQRRVTFTKRRKTLLKKASDLSQLTGARTTVVVRSTEGKTYYGSYPSGKEIISKNTCRKGKVISPTGLSECEEDWVEKECDSCTMKEDFESVIAKYEACGVHARKRLEDWENKPSIKASAGGDSGVKVDYDTEILPDKEINSLLEAPFHSLELLSSSAPSLWALCKDSVNHGDCDSFRTSPVNSAAGGASNPTCSGFDGCEFNPDDLLNLSEHCIGDSDCLENSAVGGGDNPDFFVGLGDLDVSLDIGDFLVDVSGRVIAQDSLRNSIE</sequence>
<organism evidence="7 8">
    <name type="scientific">Eucalyptus globulus</name>
    <name type="common">Tasmanian blue gum</name>
    <dbReference type="NCBI Taxonomy" id="34317"/>
    <lineage>
        <taxon>Eukaryota</taxon>
        <taxon>Viridiplantae</taxon>
        <taxon>Streptophyta</taxon>
        <taxon>Embryophyta</taxon>
        <taxon>Tracheophyta</taxon>
        <taxon>Spermatophyta</taxon>
        <taxon>Magnoliopsida</taxon>
        <taxon>eudicotyledons</taxon>
        <taxon>Gunneridae</taxon>
        <taxon>Pentapetalae</taxon>
        <taxon>rosids</taxon>
        <taxon>malvids</taxon>
        <taxon>Myrtales</taxon>
        <taxon>Myrtaceae</taxon>
        <taxon>Myrtoideae</taxon>
        <taxon>Eucalypteae</taxon>
        <taxon>Eucalyptus</taxon>
    </lineage>
</organism>
<evidence type="ECO:0000256" key="4">
    <source>
        <dbReference type="ARBA" id="ARBA00023163"/>
    </source>
</evidence>
<comment type="subcellular location">
    <subcellularLocation>
        <location evidence="1">Nucleus</location>
    </subcellularLocation>
</comment>
<keyword evidence="8" id="KW-1185">Reference proteome</keyword>
<dbReference type="GO" id="GO:0005634">
    <property type="term" value="C:nucleus"/>
    <property type="evidence" value="ECO:0007669"/>
    <property type="project" value="UniProtKB-SubCell"/>
</dbReference>
<evidence type="ECO:0000256" key="2">
    <source>
        <dbReference type="ARBA" id="ARBA00023015"/>
    </source>
</evidence>
<dbReference type="SMART" id="SM00432">
    <property type="entry name" value="MADS"/>
    <property type="match status" value="1"/>
</dbReference>
<gene>
    <name evidence="7" type="ORF">ACJRO7_009809</name>
</gene>
<comment type="caution">
    <text evidence="7">The sequence shown here is derived from an EMBL/GenBank/DDBJ whole genome shotgun (WGS) entry which is preliminary data.</text>
</comment>
<protein>
    <recommendedName>
        <fullName evidence="6">MADS-box domain-containing protein</fullName>
    </recommendedName>
</protein>
<evidence type="ECO:0000256" key="1">
    <source>
        <dbReference type="ARBA" id="ARBA00004123"/>
    </source>
</evidence>
<dbReference type="PANTHER" id="PTHR11945">
    <property type="entry name" value="MADS BOX PROTEIN"/>
    <property type="match status" value="1"/>
</dbReference>
<feature type="domain" description="MADS-box" evidence="6">
    <location>
        <begin position="5"/>
        <end position="55"/>
    </location>
</feature>
<evidence type="ECO:0000256" key="5">
    <source>
        <dbReference type="ARBA" id="ARBA00023242"/>
    </source>
</evidence>
<evidence type="ECO:0000259" key="6">
    <source>
        <dbReference type="PROSITE" id="PS50066"/>
    </source>
</evidence>
<dbReference type="SUPFAM" id="SSF55455">
    <property type="entry name" value="SRF-like"/>
    <property type="match status" value="1"/>
</dbReference>
<dbReference type="AlphaFoldDB" id="A0ABD3LAT6"/>
<keyword evidence="5" id="KW-0539">Nucleus</keyword>
<evidence type="ECO:0000256" key="3">
    <source>
        <dbReference type="ARBA" id="ARBA00023125"/>
    </source>
</evidence>
<dbReference type="Gene3D" id="3.40.1810.10">
    <property type="entry name" value="Transcription factor, MADS-box"/>
    <property type="match status" value="1"/>
</dbReference>